<sequence length="62" mass="7263">MSLLVMIRIQNGVFLKSRVSSLPRLEVKRIIELYMVKSESVRVSKILPDIVETRIFSSFYVF</sequence>
<gene>
    <name evidence="1" type="ORF">SLEP1_g46635</name>
</gene>
<dbReference type="AlphaFoldDB" id="A0AAV5LQJ5"/>
<protein>
    <submittedName>
        <fullName evidence="1">Uncharacterized protein</fullName>
    </submittedName>
</protein>
<reference evidence="1 2" key="1">
    <citation type="journal article" date="2021" name="Commun. Biol.">
        <title>The genome of Shorea leprosula (Dipterocarpaceae) highlights the ecological relevance of drought in aseasonal tropical rainforests.</title>
        <authorList>
            <person name="Ng K.K.S."/>
            <person name="Kobayashi M.J."/>
            <person name="Fawcett J.A."/>
            <person name="Hatakeyama M."/>
            <person name="Paape T."/>
            <person name="Ng C.H."/>
            <person name="Ang C.C."/>
            <person name="Tnah L.H."/>
            <person name="Lee C.T."/>
            <person name="Nishiyama T."/>
            <person name="Sese J."/>
            <person name="O'Brien M.J."/>
            <person name="Copetti D."/>
            <person name="Mohd Noor M.I."/>
            <person name="Ong R.C."/>
            <person name="Putra M."/>
            <person name="Sireger I.Z."/>
            <person name="Indrioko S."/>
            <person name="Kosugi Y."/>
            <person name="Izuno A."/>
            <person name="Isagi Y."/>
            <person name="Lee S.L."/>
            <person name="Shimizu K.K."/>
        </authorList>
    </citation>
    <scope>NUCLEOTIDE SEQUENCE [LARGE SCALE GENOMIC DNA]</scope>
    <source>
        <strain evidence="1">214</strain>
    </source>
</reference>
<proteinExistence type="predicted"/>
<keyword evidence="2" id="KW-1185">Reference proteome</keyword>
<evidence type="ECO:0000313" key="1">
    <source>
        <dbReference type="EMBL" id="GKV38757.1"/>
    </source>
</evidence>
<dbReference type="Proteomes" id="UP001054252">
    <property type="component" value="Unassembled WGS sequence"/>
</dbReference>
<evidence type="ECO:0000313" key="2">
    <source>
        <dbReference type="Proteomes" id="UP001054252"/>
    </source>
</evidence>
<dbReference type="EMBL" id="BPVZ01000130">
    <property type="protein sequence ID" value="GKV38757.1"/>
    <property type="molecule type" value="Genomic_DNA"/>
</dbReference>
<accession>A0AAV5LQJ5</accession>
<comment type="caution">
    <text evidence="1">The sequence shown here is derived from an EMBL/GenBank/DDBJ whole genome shotgun (WGS) entry which is preliminary data.</text>
</comment>
<name>A0AAV5LQJ5_9ROSI</name>
<organism evidence="1 2">
    <name type="scientific">Rubroshorea leprosula</name>
    <dbReference type="NCBI Taxonomy" id="152421"/>
    <lineage>
        <taxon>Eukaryota</taxon>
        <taxon>Viridiplantae</taxon>
        <taxon>Streptophyta</taxon>
        <taxon>Embryophyta</taxon>
        <taxon>Tracheophyta</taxon>
        <taxon>Spermatophyta</taxon>
        <taxon>Magnoliopsida</taxon>
        <taxon>eudicotyledons</taxon>
        <taxon>Gunneridae</taxon>
        <taxon>Pentapetalae</taxon>
        <taxon>rosids</taxon>
        <taxon>malvids</taxon>
        <taxon>Malvales</taxon>
        <taxon>Dipterocarpaceae</taxon>
        <taxon>Rubroshorea</taxon>
    </lineage>
</organism>